<dbReference type="RefSeq" id="WP_166379888.1">
    <property type="nucleotide sequence ID" value="NZ_BAAATT010000005.1"/>
</dbReference>
<protein>
    <submittedName>
        <fullName evidence="1">Uncharacterized protein</fullName>
    </submittedName>
</protein>
<keyword evidence="2" id="KW-1185">Reference proteome</keyword>
<comment type="caution">
    <text evidence="1">The sequence shown here is derived from an EMBL/GenBank/DDBJ whole genome shotgun (WGS) entry which is preliminary data.</text>
</comment>
<sequence length="149" mass="16893">MRPINRIAPKLPPEAFKTYAITSPVATHFRPGTCTEANCGAQANGWRTTVDETTDLGQKQANYIRRDSGRKFTEARTPTGLIEFTFEAGQKCFATHQVSLQRPENFLVLGGDWRGNPRRIEPVRHTRPEHWVEDFGGHQQTLADRFQQG</sequence>
<dbReference type="AlphaFoldDB" id="A0A8J3PG96"/>
<gene>
    <name evidence="1" type="ORF">Cme02nite_38160</name>
</gene>
<organism evidence="1 2">
    <name type="scientific">Catellatospora methionotrophica</name>
    <dbReference type="NCBI Taxonomy" id="121620"/>
    <lineage>
        <taxon>Bacteria</taxon>
        <taxon>Bacillati</taxon>
        <taxon>Actinomycetota</taxon>
        <taxon>Actinomycetes</taxon>
        <taxon>Micromonosporales</taxon>
        <taxon>Micromonosporaceae</taxon>
        <taxon>Catellatospora</taxon>
    </lineage>
</organism>
<accession>A0A8J3PG96</accession>
<dbReference type="Proteomes" id="UP000660339">
    <property type="component" value="Unassembled WGS sequence"/>
</dbReference>
<name>A0A8J3PG96_9ACTN</name>
<proteinExistence type="predicted"/>
<dbReference type="EMBL" id="BONJ01000020">
    <property type="protein sequence ID" value="GIG15484.1"/>
    <property type="molecule type" value="Genomic_DNA"/>
</dbReference>
<evidence type="ECO:0000313" key="1">
    <source>
        <dbReference type="EMBL" id="GIG15484.1"/>
    </source>
</evidence>
<evidence type="ECO:0000313" key="2">
    <source>
        <dbReference type="Proteomes" id="UP000660339"/>
    </source>
</evidence>
<reference evidence="1" key="1">
    <citation type="submission" date="2021-01" db="EMBL/GenBank/DDBJ databases">
        <title>Whole genome shotgun sequence of Catellatospora methionotrophica NBRC 14553.</title>
        <authorList>
            <person name="Komaki H."/>
            <person name="Tamura T."/>
        </authorList>
    </citation>
    <scope>NUCLEOTIDE SEQUENCE</scope>
    <source>
        <strain evidence="1">NBRC 14553</strain>
    </source>
</reference>